<dbReference type="FunFam" id="3.30.160.60:FF:000690">
    <property type="entry name" value="Zinc finger protein 354C"/>
    <property type="match status" value="1"/>
</dbReference>
<feature type="domain" description="C2H2-type" evidence="9">
    <location>
        <begin position="2284"/>
        <end position="2311"/>
    </location>
</feature>
<evidence type="ECO:0000256" key="5">
    <source>
        <dbReference type="ARBA" id="ARBA00022833"/>
    </source>
</evidence>
<feature type="domain" description="C2H2-type" evidence="9">
    <location>
        <begin position="2256"/>
        <end position="2283"/>
    </location>
</feature>
<feature type="region of interest" description="Disordered" evidence="8">
    <location>
        <begin position="1676"/>
        <end position="1696"/>
    </location>
</feature>
<feature type="region of interest" description="Disordered" evidence="8">
    <location>
        <begin position="2892"/>
        <end position="2926"/>
    </location>
</feature>
<proteinExistence type="predicted"/>
<feature type="region of interest" description="Disordered" evidence="8">
    <location>
        <begin position="1260"/>
        <end position="1336"/>
    </location>
</feature>
<feature type="domain" description="C2H2-type" evidence="9">
    <location>
        <begin position="2340"/>
        <end position="2359"/>
    </location>
</feature>
<feature type="compositionally biased region" description="Low complexity" evidence="8">
    <location>
        <begin position="435"/>
        <end position="446"/>
    </location>
</feature>
<dbReference type="Ensembl" id="ENSOKIT00005070027.1">
    <property type="protein sequence ID" value="ENSOKIP00005065836.1"/>
    <property type="gene ID" value="ENSOKIG00005028318.1"/>
</dbReference>
<dbReference type="PROSITE" id="PS50157">
    <property type="entry name" value="ZINC_FINGER_C2H2_2"/>
    <property type="match status" value="13"/>
</dbReference>
<feature type="region of interest" description="Disordered" evidence="8">
    <location>
        <begin position="2469"/>
        <end position="2547"/>
    </location>
</feature>
<dbReference type="SMART" id="SM00355">
    <property type="entry name" value="ZnF_C2H2"/>
    <property type="match status" value="16"/>
</dbReference>
<feature type="region of interest" description="Disordered" evidence="8">
    <location>
        <begin position="1350"/>
        <end position="1384"/>
    </location>
</feature>
<feature type="compositionally biased region" description="Basic and acidic residues" evidence="8">
    <location>
        <begin position="1676"/>
        <end position="1691"/>
    </location>
</feature>
<accession>A0A8C7MMK6</accession>
<evidence type="ECO:0000256" key="1">
    <source>
        <dbReference type="ARBA" id="ARBA00004123"/>
    </source>
</evidence>
<evidence type="ECO:0000256" key="7">
    <source>
        <dbReference type="PROSITE-ProRule" id="PRU00042"/>
    </source>
</evidence>
<feature type="region of interest" description="Disordered" evidence="8">
    <location>
        <begin position="1636"/>
        <end position="1656"/>
    </location>
</feature>
<feature type="compositionally biased region" description="Polar residues" evidence="8">
    <location>
        <begin position="2892"/>
        <end position="2911"/>
    </location>
</feature>
<dbReference type="GO" id="GO:0001228">
    <property type="term" value="F:DNA-binding transcription activator activity, RNA polymerase II-specific"/>
    <property type="evidence" value="ECO:0007669"/>
    <property type="project" value="TreeGrafter"/>
</dbReference>
<feature type="compositionally biased region" description="Polar residues" evidence="8">
    <location>
        <begin position="1080"/>
        <end position="1089"/>
    </location>
</feature>
<feature type="compositionally biased region" description="Polar residues" evidence="8">
    <location>
        <begin position="447"/>
        <end position="465"/>
    </location>
</feature>
<evidence type="ECO:0000256" key="3">
    <source>
        <dbReference type="ARBA" id="ARBA00022737"/>
    </source>
</evidence>
<feature type="domain" description="C2H2-type" evidence="9">
    <location>
        <begin position="2639"/>
        <end position="2667"/>
    </location>
</feature>
<dbReference type="GeneTree" id="ENSGT00940000162287"/>
<feature type="region of interest" description="Disordered" evidence="8">
    <location>
        <begin position="627"/>
        <end position="662"/>
    </location>
</feature>
<feature type="compositionally biased region" description="Polar residues" evidence="8">
    <location>
        <begin position="1898"/>
        <end position="1910"/>
    </location>
</feature>
<dbReference type="PANTHER" id="PTHR24376:SF250">
    <property type="entry name" value="ZINC FINGER PROTEIN 770"/>
    <property type="match status" value="1"/>
</dbReference>
<feature type="compositionally biased region" description="Polar residues" evidence="8">
    <location>
        <begin position="1464"/>
        <end position="1499"/>
    </location>
</feature>
<feature type="compositionally biased region" description="Basic residues" evidence="8">
    <location>
        <begin position="1068"/>
        <end position="1078"/>
    </location>
</feature>
<name>A0A8C7MMK6_ONCKI</name>
<feature type="compositionally biased region" description="Basic residues" evidence="8">
    <location>
        <begin position="1636"/>
        <end position="1646"/>
    </location>
</feature>
<sequence>MYFMFDSHMKVADELLVQVLLEAFDNMEKSWDSIDEAGDYSTDETRNIPSHSCQKITEHKGAEGGEEVLTDKTYKKNMAEFKVKNEDDSSPFSDIHSHSKIMAQDLQRGATEVIQDKCSPFLERSCPVGLTNVQESCILASGFDVKKKTGRDSAAVGIGTIVSFSPFSSNLSKNIKGTVTQSPIDLELQQSSLSDSSLSDPGQYSRAVVDEKAYADVSHQMLPLSETKKGKEKISLLPVMEKQQKRKVGQPYKKTLGKMAKLSAIAQEWDSDAISRVTRNKDNLTPSCKQTDEKKWDEMLEFPPTTSIATSFGCNSTSDSSNHSDDISKSQITGQSISMEFIQPPRGQRTSKTTQKAEEEVPALKLTTAAEGKDSPIVQALAQNTLVLSETVCSFDDNTEDALKVQKIPGKNTAITSKAGNRRTQAFKRNRMTPSSLLTTQSQSSSATPQENCNLGLSQDATPLQSSDIKMEPKYLYIKTEPKFLSDTGVLDVKNNLKEHRKREPSKNFTEGSGKCPGVMSRCFDLSITQKDQGAPSDIRREIKYVTANTSAVGNQGEMTPRTQALSGLKSIEDVLKLKRKAGRPFKKKTLFKMAKLLAIAQEGGSNDTENCGMIEECVPKFQQVPAYHPPKSKVKKTDTRTVASNSPTSTSRKSSRKCKATPKTVQKMQILTHTPTQPVLPVSSYLIEPILKLEHTTLISPLSVIPLCSADISPQQESHRGGKPLKKNTPFYKNMTTAVRHPPIFALDSKALAEIASTGNDKETKKDIGSKSKCKWVPRTRGVSELPCTNGIPQGDIHTQTNRDEVYSKTSAPTVPHSQKSRKRGVQHKKGTEKALVLLSDQPALPVSDCQLQVQNHSASQETPLLPSKIETESDTVYPTPRTATKNIPKMCKARNKPLLKVEKAQVPTLDPSLVVEHMRPDVPEVDQMRQVEAVIESVIKDVHQPLEHVDQRNKNKEEASNVSASTLDSSLGMEHMRPDVPEVDHTRQMEAVMESVTEDLHKKEVSDVSTSAYSTFPSSDNLFEQHNHSTLSQSPLLTLEIKTESGRIKNALPKKSKICMKEKHTSKSLLKSHKKASMPTSGPSSDTVHAPSKRVKKNSTTCQERKRPSQKVEKAQVSTLDINYSGEKHRSPEIPQMDEMRHVEAFIDAVIEDLHKPLKPKDQQKKLKEETDNVAPLEPTTFPALDNLLEQHNHSKLPQSYFLSSRKTKSGLKHAVPKTATKNKSKACFKGKLSKTDKKAAVLTSDPSIGGEDGYLEMPPHLNQAEKGGKSDGKNNNDVVKHEISMTDDHLETAAHKPHQRKGPRKKLKKEDCSVSKPDQVESTISDSQLKQHDHNALEHVSLLASETKTESGMEHIIPEMATTNKSKSSRKRDLPLKAPPANAKRAAMLTSNPSLGAEVGCLEMPPNLIHAKQGGKCDGKSNNNVVKHKKETVTSVMEKHMETERKPRMGSKKNLKEEDSNVSISEQAATLTSDKHPNQVSSLASEIKSESNSGCVTPTQKKYISKACKKRKITPTPPSSKLSLGMEYGYSEMATNFTHVDQVQNILDTYKISKVRKKITGSISNRRNSRLPYTSNSHITTESMQDQVILSVASDLTNNPTSPVSITVSSIAVQGQITQLVSADCINKRSHKMRTPKTIKPQRPKGTGLDKNITDDNMSLKFLSAFVKEELIEEEKSPENRGKEDGKGKKGKILKIDYVNPQSKHSQSQVKDGNALTDDKFILQVPIDEAGGSMSIAIDTISTVIPKRKKGGRFSKRLQKMSSTTNVPSEQQCINMSPEKTSLCVSNISEIQRKRKVDTRSTDFVNADIKVLNPKDDLSESSVLVDSSLLENQRMKNKGKKNSKTISEEPTVATSVVKEMVGQDFQTTITALKNKQGRPFKKRTLRMAKRLSCGEQKSNTSGELSVNKTQSCKSKGTSKGGKKNNLNPASSTLRHTKASKAMKIEDIALKQEQDDIWEIVDVSSNIFSSQTVTISPSISGQEFETSISSETMFSVDAGPIQGIQQIESTQLTPHLTKLPHKVTGVKKRRRRNKTGWATKVKSKRPLSKVNSGDRLDVLIQSTIDNTSLCNSLMENYTLESVEQEECRAHEVKAVTNDYNVVNVREINCGDQLLTARAKLQHSSVLQQNFKTRKPMSCHFCGRSFRHISAYTIHKRIHTGEKPYRCQKCGKSFAQLSKLNSHSNIHKQHGLMQCPCCVTQSPNKDDLIDHLKIHMKGTKRFSLINKTKRAREIQIQSCADYIDSPVSLNGRKTLRCSTCFKYFFSKATLKMHLQTHSGVSRFTCKVCGKMFSKFLSFNAHEKTHWPVKPYACSVCGKGFVLLRELKTHSHMHSGEMPFFCNQCGQAFSVFSSLRTHQVSKVCFEARYEGDGNKVDIEGFLVEQRTDGQINTPMYFKCQICKQLNRHWCQYILHLQTHTNNRPNLCEVCGQRYDQVTELCVHCKVCCKSSGEERACISSLSQVWYEPQSLQNQTPEPEIDSPYNDSQEMLSLDDQHPQCKEPEPLPPPETMEEYSSDVLPQNPKPACQTPDPRPHPSPSNSMCASPALSSPSVMSCNSVRVVQQPAGVRSCLQTHAPCDRYSCGQCGKSFNQWNKLWLHQGLHREKRCSFSCNQCNLEFRFFGSYREHMQEHAAQRPYACPLCPKTYVIEEDLNTHLCENHQPRESLKCDTCGKEFTGFRYLEKHRLLHRGASSHYCLPCMLPFPSNQALQNHLKAHKARPVIPLPEGPLEPLLFPYRCEKCNARFTTTDLLQAHQVCHLIGGEKAYSSISANYVSASLTSKLSNKPRQRVTLLSPQTIPIPPSKKRNMYRYPNPDRLYVVPKISSQPSVIISDTEEEPQELLNISLSSVYDTPCNTVSLEHEGQIIPSNDCCEASNSDLPQPSYPSSCVLTDEPTQCTPKPQTDTTNMPTHEPPSPCPLDKGPRNVPAQIRDKSKGDHDAFFRASTFVIPRGKKWGYDAFECADCWVTFSDVSELHEHYIHHARGVK</sequence>
<feature type="region of interest" description="Disordered" evidence="8">
    <location>
        <begin position="1894"/>
        <end position="1940"/>
    </location>
</feature>
<feature type="compositionally biased region" description="Basic and acidic residues" evidence="8">
    <location>
        <begin position="1269"/>
        <end position="1297"/>
    </location>
</feature>
<reference evidence="10" key="2">
    <citation type="submission" date="2025-09" db="UniProtKB">
        <authorList>
            <consortium name="Ensembl"/>
        </authorList>
    </citation>
    <scope>IDENTIFICATION</scope>
</reference>
<dbReference type="GO" id="GO:0005634">
    <property type="term" value="C:nucleus"/>
    <property type="evidence" value="ECO:0007669"/>
    <property type="project" value="UniProtKB-SubCell"/>
</dbReference>
<reference evidence="10" key="1">
    <citation type="submission" date="2025-08" db="UniProtKB">
        <authorList>
            <consortium name="Ensembl"/>
        </authorList>
    </citation>
    <scope>IDENTIFICATION</scope>
</reference>
<dbReference type="SUPFAM" id="SSF57667">
    <property type="entry name" value="beta-beta-alpha zinc fingers"/>
    <property type="match status" value="8"/>
</dbReference>
<gene>
    <name evidence="10" type="primary">LOC109903785</name>
</gene>
<keyword evidence="4 7" id="KW-0863">Zinc-finger</keyword>
<feature type="compositionally biased region" description="Basic and acidic residues" evidence="8">
    <location>
        <begin position="1105"/>
        <end position="1116"/>
    </location>
</feature>
<feature type="compositionally biased region" description="Basic residues" evidence="8">
    <location>
        <begin position="1298"/>
        <end position="1310"/>
    </location>
</feature>
<dbReference type="GO" id="GO:0000978">
    <property type="term" value="F:RNA polymerase II cis-regulatory region sequence-specific DNA binding"/>
    <property type="evidence" value="ECO:0007669"/>
    <property type="project" value="TreeGrafter"/>
</dbReference>
<feature type="domain" description="C2H2-type" evidence="9">
    <location>
        <begin position="2611"/>
        <end position="2638"/>
    </location>
</feature>
<keyword evidence="5" id="KW-0862">Zinc</keyword>
<dbReference type="PANTHER" id="PTHR24376">
    <property type="entry name" value="ZINC FINGER PROTEIN"/>
    <property type="match status" value="1"/>
</dbReference>
<evidence type="ECO:0000256" key="4">
    <source>
        <dbReference type="ARBA" id="ARBA00022771"/>
    </source>
</evidence>
<feature type="domain" description="C2H2-type" evidence="9">
    <location>
        <begin position="2312"/>
        <end position="2339"/>
    </location>
</feature>
<evidence type="ECO:0000256" key="8">
    <source>
        <dbReference type="SAM" id="MobiDB-lite"/>
    </source>
</evidence>
<keyword evidence="11" id="KW-1185">Reference proteome</keyword>
<protein>
    <submittedName>
        <fullName evidence="10">Uncharacterized LOC109903785</fullName>
    </submittedName>
</protein>
<feature type="domain" description="C2H2-type" evidence="9">
    <location>
        <begin position="2397"/>
        <end position="2424"/>
    </location>
</feature>
<feature type="compositionally biased region" description="Basic and acidic residues" evidence="8">
    <location>
        <begin position="2494"/>
        <end position="2504"/>
    </location>
</feature>
<feature type="domain" description="C2H2-type" evidence="9">
    <location>
        <begin position="2582"/>
        <end position="2609"/>
    </location>
</feature>
<dbReference type="PROSITE" id="PS00028">
    <property type="entry name" value="ZINC_FINGER_C2H2_1"/>
    <property type="match status" value="12"/>
</dbReference>
<dbReference type="InterPro" id="IPR036236">
    <property type="entry name" value="Znf_C2H2_sf"/>
</dbReference>
<dbReference type="FunFam" id="3.30.160.60:FF:000446">
    <property type="entry name" value="Zinc finger protein"/>
    <property type="match status" value="1"/>
</dbReference>
<keyword evidence="3" id="KW-0677">Repeat</keyword>
<feature type="compositionally biased region" description="Basic residues" evidence="8">
    <location>
        <begin position="820"/>
        <end position="832"/>
    </location>
</feature>
<feature type="compositionally biased region" description="Polar residues" evidence="8">
    <location>
        <begin position="809"/>
        <end position="819"/>
    </location>
</feature>
<evidence type="ECO:0000313" key="10">
    <source>
        <dbReference type="Ensembl" id="ENSOKIP00005065836.1"/>
    </source>
</evidence>
<feature type="region of interest" description="Disordered" evidence="8">
    <location>
        <begin position="423"/>
        <end position="465"/>
    </location>
</feature>
<dbReference type="FunFam" id="3.30.160.60:FF:000176">
    <property type="entry name" value="zinc finger protein 70"/>
    <property type="match status" value="1"/>
</dbReference>
<feature type="region of interest" description="Disordered" evidence="8">
    <location>
        <begin position="787"/>
        <end position="832"/>
    </location>
</feature>
<keyword evidence="6" id="KW-0539">Nucleus</keyword>
<feature type="region of interest" description="Disordered" evidence="8">
    <location>
        <begin position="1054"/>
        <end position="1119"/>
    </location>
</feature>
<feature type="domain" description="C2H2-type" evidence="9">
    <location>
        <begin position="2138"/>
        <end position="2165"/>
    </location>
</feature>
<feature type="domain" description="C2H2-type" evidence="9">
    <location>
        <begin position="2668"/>
        <end position="2695"/>
    </location>
</feature>
<dbReference type="Proteomes" id="UP000694557">
    <property type="component" value="Unassembled WGS sequence"/>
</dbReference>
<feature type="compositionally biased region" description="Low complexity" evidence="8">
    <location>
        <begin position="1911"/>
        <end position="1920"/>
    </location>
</feature>
<evidence type="ECO:0000256" key="2">
    <source>
        <dbReference type="ARBA" id="ARBA00022723"/>
    </source>
</evidence>
<dbReference type="InterPro" id="IPR013087">
    <property type="entry name" value="Znf_C2H2_type"/>
</dbReference>
<feature type="compositionally biased region" description="Basic and acidic residues" evidence="8">
    <location>
        <begin position="1350"/>
        <end position="1360"/>
    </location>
</feature>
<feature type="compositionally biased region" description="Polar residues" evidence="8">
    <location>
        <begin position="1927"/>
        <end position="1936"/>
    </location>
</feature>
<feature type="domain" description="C2H2-type" evidence="9">
    <location>
        <begin position="2962"/>
        <end position="2985"/>
    </location>
</feature>
<feature type="region of interest" description="Disordered" evidence="8">
    <location>
        <begin position="949"/>
        <end position="968"/>
    </location>
</feature>
<feature type="domain" description="C2H2-type" evidence="9">
    <location>
        <begin position="2166"/>
        <end position="2188"/>
    </location>
</feature>
<evidence type="ECO:0000313" key="11">
    <source>
        <dbReference type="Proteomes" id="UP000694557"/>
    </source>
</evidence>
<feature type="domain" description="C2H2-type" evidence="9">
    <location>
        <begin position="2738"/>
        <end position="2760"/>
    </location>
</feature>
<dbReference type="Gene3D" id="3.30.160.60">
    <property type="entry name" value="Classic Zinc Finger"/>
    <property type="match status" value="8"/>
</dbReference>
<organism evidence="10 11">
    <name type="scientific">Oncorhynchus kisutch</name>
    <name type="common">Coho salmon</name>
    <name type="synonym">Salmo kisutch</name>
    <dbReference type="NCBI Taxonomy" id="8019"/>
    <lineage>
        <taxon>Eukaryota</taxon>
        <taxon>Metazoa</taxon>
        <taxon>Chordata</taxon>
        <taxon>Craniata</taxon>
        <taxon>Vertebrata</taxon>
        <taxon>Euteleostomi</taxon>
        <taxon>Actinopterygii</taxon>
        <taxon>Neopterygii</taxon>
        <taxon>Teleostei</taxon>
        <taxon>Protacanthopterygii</taxon>
        <taxon>Salmoniformes</taxon>
        <taxon>Salmonidae</taxon>
        <taxon>Salmoninae</taxon>
        <taxon>Oncorhynchus</taxon>
    </lineage>
</organism>
<feature type="region of interest" description="Disordered" evidence="8">
    <location>
        <begin position="314"/>
        <end position="368"/>
    </location>
</feature>
<feature type="compositionally biased region" description="Basic and acidic residues" evidence="8">
    <location>
        <begin position="949"/>
        <end position="961"/>
    </location>
</feature>
<feature type="compositionally biased region" description="Basic and acidic residues" evidence="8">
    <location>
        <begin position="1441"/>
        <end position="1450"/>
    </location>
</feature>
<feature type="region of interest" description="Disordered" evidence="8">
    <location>
        <begin position="1441"/>
        <end position="1499"/>
    </location>
</feature>
<evidence type="ECO:0000259" key="9">
    <source>
        <dbReference type="PROSITE" id="PS50157"/>
    </source>
</evidence>
<evidence type="ECO:0000256" key="6">
    <source>
        <dbReference type="ARBA" id="ARBA00023242"/>
    </source>
</evidence>
<dbReference type="GO" id="GO:0008270">
    <property type="term" value="F:zinc ion binding"/>
    <property type="evidence" value="ECO:0007669"/>
    <property type="project" value="UniProtKB-KW"/>
</dbReference>
<comment type="subcellular location">
    <subcellularLocation>
        <location evidence="1">Nucleus</location>
    </subcellularLocation>
</comment>
<dbReference type="Pfam" id="PF00096">
    <property type="entry name" value="zf-C2H2"/>
    <property type="match status" value="2"/>
</dbReference>
<keyword evidence="2" id="KW-0479">Metal-binding</keyword>